<gene>
    <name evidence="1" type="ORF">HY221_00800</name>
</gene>
<dbReference type="Proteomes" id="UP000753196">
    <property type="component" value="Unassembled WGS sequence"/>
</dbReference>
<reference evidence="1" key="1">
    <citation type="submission" date="2020-07" db="EMBL/GenBank/DDBJ databases">
        <title>Huge and variable diversity of episymbiotic CPR bacteria and DPANN archaea in groundwater ecosystems.</title>
        <authorList>
            <person name="He C.Y."/>
            <person name="Keren R."/>
            <person name="Whittaker M."/>
            <person name="Farag I.F."/>
            <person name="Doudna J."/>
            <person name="Cate J.H.D."/>
            <person name="Banfield J.F."/>
        </authorList>
    </citation>
    <scope>NUCLEOTIDE SEQUENCE</scope>
    <source>
        <strain evidence="1">NC_groundwater_973_Pr1_S-0.2um_54_13</strain>
    </source>
</reference>
<dbReference type="EMBL" id="JACQCR010000019">
    <property type="protein sequence ID" value="MBI3630860.1"/>
    <property type="molecule type" value="Genomic_DNA"/>
</dbReference>
<comment type="caution">
    <text evidence="1">The sequence shown here is derived from an EMBL/GenBank/DDBJ whole genome shotgun (WGS) entry which is preliminary data.</text>
</comment>
<dbReference type="AlphaFoldDB" id="A0A932QXW6"/>
<evidence type="ECO:0000313" key="1">
    <source>
        <dbReference type="EMBL" id="MBI3630860.1"/>
    </source>
</evidence>
<organism evidence="1 2">
    <name type="scientific">Candidatus Sungiibacteriota bacterium</name>
    <dbReference type="NCBI Taxonomy" id="2750080"/>
    <lineage>
        <taxon>Bacteria</taxon>
        <taxon>Candidatus Sungiibacteriota</taxon>
    </lineage>
</organism>
<accession>A0A932QXW6</accession>
<feature type="non-terminal residue" evidence="1">
    <location>
        <position position="1"/>
    </location>
</feature>
<name>A0A932QXW6_9BACT</name>
<sequence length="179" mass="19280">ARYTVTAGATDVLGHPGFYLAGAPFKFFPSPSGGSTAVLDGSGGLFLFDENSREIHPVEGGVEEVSFDQSEEKLLIRKNRSIEVLWLKPNRYQPFQPAGVKETIAAPDQTITGSAWLYEDNAHVAFSTAGGIFLTELDGRGGRNTVQLAHGGVSDLASSTVTPNALFFRRGKTTYRIDL</sequence>
<proteinExistence type="predicted"/>
<evidence type="ECO:0000313" key="2">
    <source>
        <dbReference type="Proteomes" id="UP000753196"/>
    </source>
</evidence>
<protein>
    <submittedName>
        <fullName evidence="1">Uncharacterized protein</fullName>
    </submittedName>
</protein>